<dbReference type="Gene3D" id="3.40.50.11310">
    <property type="entry name" value="Bacterial phosphonate metabolism protein PhnH"/>
    <property type="match status" value="1"/>
</dbReference>
<gene>
    <name evidence="1" type="primary">phnH</name>
    <name evidence="1" type="ORF">CWS20_17785</name>
</gene>
<evidence type="ECO:0000313" key="2">
    <source>
        <dbReference type="Proteomes" id="UP000233343"/>
    </source>
</evidence>
<proteinExistence type="predicted"/>
<dbReference type="AlphaFoldDB" id="A0A2N0ZDJ7"/>
<dbReference type="PIRSF" id="PIRSF020680">
    <property type="entry name" value="PhnH"/>
    <property type="match status" value="1"/>
</dbReference>
<keyword evidence="1" id="KW-0456">Lyase</keyword>
<dbReference type="GO" id="GO:0016829">
    <property type="term" value="F:lyase activity"/>
    <property type="evidence" value="ECO:0007669"/>
    <property type="project" value="UniProtKB-KW"/>
</dbReference>
<protein>
    <submittedName>
        <fullName evidence="1">Phosphonate C-P lyase system protein PhnH</fullName>
    </submittedName>
</protein>
<comment type="caution">
    <text evidence="1">The sequence shown here is derived from an EMBL/GenBank/DDBJ whole genome shotgun (WGS) entry which is preliminary data.</text>
</comment>
<dbReference type="InterPro" id="IPR038058">
    <property type="entry name" value="PhnH-like_sp"/>
</dbReference>
<dbReference type="SUPFAM" id="SSF159709">
    <property type="entry name" value="PhnH-like"/>
    <property type="match status" value="1"/>
</dbReference>
<reference evidence="1 2" key="1">
    <citation type="journal article" date="2010" name="Int. J. Syst. Evol. Microbiol.">
        <title>Bacillus horneckiae sp. nov., isolated from a spacecraft-assembly clean room.</title>
        <authorList>
            <person name="Vaishampayan P."/>
            <person name="Probst A."/>
            <person name="Krishnamurthi S."/>
            <person name="Ghosh S."/>
            <person name="Osman S."/>
            <person name="McDowall A."/>
            <person name="Ruckmani A."/>
            <person name="Mayilraj S."/>
            <person name="Venkateswaran K."/>
        </authorList>
    </citation>
    <scope>NUCLEOTIDE SEQUENCE [LARGE SCALE GENOMIC DNA]</scope>
    <source>
        <strain evidence="2">1PO1SC</strain>
    </source>
</reference>
<dbReference type="InterPro" id="IPR008772">
    <property type="entry name" value="Phosphonate_metab_PhnH"/>
</dbReference>
<accession>A0A2N0ZDJ7</accession>
<keyword evidence="2" id="KW-1185">Reference proteome</keyword>
<dbReference type="NCBIfam" id="TIGR03292">
    <property type="entry name" value="PhnH_redo"/>
    <property type="match status" value="1"/>
</dbReference>
<dbReference type="GO" id="GO:0019634">
    <property type="term" value="P:organic phosphonate metabolic process"/>
    <property type="evidence" value="ECO:0007669"/>
    <property type="project" value="InterPro"/>
</dbReference>
<evidence type="ECO:0000313" key="1">
    <source>
        <dbReference type="EMBL" id="PKG27579.1"/>
    </source>
</evidence>
<dbReference type="Proteomes" id="UP000233343">
    <property type="component" value="Unassembled WGS sequence"/>
</dbReference>
<sequence>MAIDIVHDTQFVFRKILDSMARPGTVANVAGVASRIDTQLNCFHSTFLCALTLLDSEVTFHVLPTGNSDLIDKISQYTLSKHVSVSEADFIIASKECSEQEAADAIRQAKQGTLIDPNRSSTIILEVESLTEKEGTVLTGPGIKTKSHFPFAFSKEMFIAREEKNKEFPMGIDLIITDSSGRLACIPRTAEMDLKEVH</sequence>
<dbReference type="RefSeq" id="WP_066188865.1">
    <property type="nucleotide sequence ID" value="NZ_JAFDQP010000001.1"/>
</dbReference>
<dbReference type="EMBL" id="PISD01000040">
    <property type="protein sequence ID" value="PKG27579.1"/>
    <property type="molecule type" value="Genomic_DNA"/>
</dbReference>
<organism evidence="1 2">
    <name type="scientific">Cytobacillus horneckiae</name>
    <dbReference type="NCBI Taxonomy" id="549687"/>
    <lineage>
        <taxon>Bacteria</taxon>
        <taxon>Bacillati</taxon>
        <taxon>Bacillota</taxon>
        <taxon>Bacilli</taxon>
        <taxon>Bacillales</taxon>
        <taxon>Bacillaceae</taxon>
        <taxon>Cytobacillus</taxon>
    </lineage>
</organism>
<name>A0A2N0ZDJ7_9BACI</name>
<dbReference type="Pfam" id="PF05845">
    <property type="entry name" value="PhnH"/>
    <property type="match status" value="1"/>
</dbReference>